<accession>A0ABS2XTZ7</accession>
<comment type="subcellular location">
    <subcellularLocation>
        <location evidence="1">Membrane</location>
    </subcellularLocation>
</comment>
<evidence type="ECO:0000256" key="2">
    <source>
        <dbReference type="ARBA" id="ARBA00022692"/>
    </source>
</evidence>
<feature type="domain" description="Shisa N-terminal" evidence="8">
    <location>
        <begin position="96"/>
        <end position="147"/>
    </location>
</feature>
<feature type="region of interest" description="Disordered" evidence="5">
    <location>
        <begin position="24"/>
        <end position="94"/>
    </location>
</feature>
<name>A0ABS2XTZ7_POLSP</name>
<evidence type="ECO:0000256" key="7">
    <source>
        <dbReference type="SAM" id="SignalP"/>
    </source>
</evidence>
<keyword evidence="4 6" id="KW-0472">Membrane</keyword>
<feature type="chain" id="PRO_5046033826" evidence="7">
    <location>
        <begin position="23"/>
        <end position="490"/>
    </location>
</feature>
<dbReference type="EMBL" id="JAAWVQ010073952">
    <property type="protein sequence ID" value="MBN3277823.1"/>
    <property type="molecule type" value="Genomic_DNA"/>
</dbReference>
<protein>
    <submittedName>
        <fullName evidence="9">SHSA7 protein</fullName>
    </submittedName>
</protein>
<dbReference type="InterPro" id="IPR026910">
    <property type="entry name" value="Shisa"/>
</dbReference>
<evidence type="ECO:0000256" key="3">
    <source>
        <dbReference type="ARBA" id="ARBA00022989"/>
    </source>
</evidence>
<keyword evidence="10" id="KW-1185">Reference proteome</keyword>
<evidence type="ECO:0000259" key="8">
    <source>
        <dbReference type="Pfam" id="PF13908"/>
    </source>
</evidence>
<feature type="compositionally biased region" description="Polar residues" evidence="5">
    <location>
        <begin position="233"/>
        <end position="254"/>
    </location>
</feature>
<evidence type="ECO:0000256" key="1">
    <source>
        <dbReference type="ARBA" id="ARBA00004370"/>
    </source>
</evidence>
<proteinExistence type="predicted"/>
<keyword evidence="3 6" id="KW-1133">Transmembrane helix</keyword>
<evidence type="ECO:0000313" key="9">
    <source>
        <dbReference type="EMBL" id="MBN3277823.1"/>
    </source>
</evidence>
<reference evidence="9" key="1">
    <citation type="journal article" date="2021" name="Cell">
        <title>Tracing the genetic footprints of vertebrate landing in non-teleost ray-finned fishes.</title>
        <authorList>
            <person name="Bi X."/>
            <person name="Wang K."/>
            <person name="Yang L."/>
            <person name="Pan H."/>
            <person name="Jiang H."/>
            <person name="Wei Q."/>
            <person name="Fang M."/>
            <person name="Yu H."/>
            <person name="Zhu C."/>
            <person name="Cai Y."/>
            <person name="He Y."/>
            <person name="Gan X."/>
            <person name="Zeng H."/>
            <person name="Yu D."/>
            <person name="Zhu Y."/>
            <person name="Jiang H."/>
            <person name="Qiu Q."/>
            <person name="Yang H."/>
            <person name="Zhang Y.E."/>
            <person name="Wang W."/>
            <person name="Zhu M."/>
            <person name="He S."/>
            <person name="Zhang G."/>
        </authorList>
    </citation>
    <scope>NUCLEOTIDE SEQUENCE</scope>
    <source>
        <strain evidence="9">Pddl_001</strain>
    </source>
</reference>
<dbReference type="Pfam" id="PF13908">
    <property type="entry name" value="Shisa_N"/>
    <property type="match status" value="1"/>
</dbReference>
<evidence type="ECO:0000313" key="10">
    <source>
        <dbReference type="Proteomes" id="UP001166093"/>
    </source>
</evidence>
<evidence type="ECO:0000256" key="5">
    <source>
        <dbReference type="SAM" id="MobiDB-lite"/>
    </source>
</evidence>
<gene>
    <name evidence="9" type="primary">Shisa7</name>
    <name evidence="9" type="ORF">GTO93_0021738</name>
</gene>
<dbReference type="Proteomes" id="UP001166093">
    <property type="component" value="Unassembled WGS sequence"/>
</dbReference>
<keyword evidence="7" id="KW-0732">Signal</keyword>
<dbReference type="PANTHER" id="PTHR31774">
    <property type="entry name" value="PROTEIN SHISA-9-RELATED"/>
    <property type="match status" value="1"/>
</dbReference>
<feature type="non-terminal residue" evidence="9">
    <location>
        <position position="1"/>
    </location>
</feature>
<dbReference type="PANTHER" id="PTHR31774:SF2">
    <property type="entry name" value="PROTEIN SHISA-7"/>
    <property type="match status" value="1"/>
</dbReference>
<feature type="transmembrane region" description="Helical" evidence="6">
    <location>
        <begin position="278"/>
        <end position="301"/>
    </location>
</feature>
<dbReference type="InterPro" id="IPR053891">
    <property type="entry name" value="Shisa_N"/>
</dbReference>
<feature type="region of interest" description="Disordered" evidence="5">
    <location>
        <begin position="233"/>
        <end position="262"/>
    </location>
</feature>
<feature type="signal peptide" evidence="7">
    <location>
        <begin position="1"/>
        <end position="22"/>
    </location>
</feature>
<comment type="caution">
    <text evidence="9">The sequence shown here is derived from an EMBL/GenBank/DDBJ whole genome shotgun (WGS) entry which is preliminary data.</text>
</comment>
<evidence type="ECO:0000256" key="6">
    <source>
        <dbReference type="SAM" id="Phobius"/>
    </source>
</evidence>
<sequence>MHLSLTLLLGAVLTAVAPVARATTDQPANHRPGSFPPLLRGWGQLSPQRVPKQAETQDGAPQRGQPLPQRMPPPKNNTLGALVPPPRTAPAPRRGGDVCRGYYDVMGQYDQTFNCSTNTFLYCCGTCHYRFCCEHRSDRLDQGACNNYDSPEWAHTPPPTPAPPGGHRPGPDFNVHDFKGQSNSTLYIIGGVILATLAVAIGAKLAFHKASRNPRDRDINVPRALVDILRHQSASVQQGERNNSTVLGSNTDIGSSRPPKNLYTPVLPSKDNRMRMCVCVPVCACVCLSACPSLLSLPLSLSLSERLPRMNNAQLASSGTLLSSKHNNTGGGGGGAFASSVHPSFSHSFHNLAQLPPSYESAVKPEINRYCSLKRLGKRRTGKKALYRALKRDQEQSTQTEYTEPQTQVKREVRKAKRETEMNIAKGANKMLGYIVKSVEFKSREVMLKLYNALVRPHLEYCVQFWSPRYKKDIAALERGQRRATRIIPG</sequence>
<keyword evidence="2 6" id="KW-0812">Transmembrane</keyword>
<organism evidence="9 10">
    <name type="scientific">Polyodon spathula</name>
    <name type="common">North American paddlefish</name>
    <name type="synonym">Squalus spathula</name>
    <dbReference type="NCBI Taxonomy" id="7913"/>
    <lineage>
        <taxon>Eukaryota</taxon>
        <taxon>Metazoa</taxon>
        <taxon>Chordata</taxon>
        <taxon>Craniata</taxon>
        <taxon>Vertebrata</taxon>
        <taxon>Euteleostomi</taxon>
        <taxon>Actinopterygii</taxon>
        <taxon>Chondrostei</taxon>
        <taxon>Acipenseriformes</taxon>
        <taxon>Polyodontidae</taxon>
        <taxon>Polyodon</taxon>
    </lineage>
</organism>
<evidence type="ECO:0000256" key="4">
    <source>
        <dbReference type="ARBA" id="ARBA00023136"/>
    </source>
</evidence>
<feature type="non-terminal residue" evidence="9">
    <location>
        <position position="490"/>
    </location>
</feature>
<feature type="transmembrane region" description="Helical" evidence="6">
    <location>
        <begin position="186"/>
        <end position="207"/>
    </location>
</feature>